<sequence>MELRHLRYFAAVAETRHFGRAAERLRMAQPPLSQAIRQLEAELGVALFHRTTRQVGLTGAGEVFHTDVVRILRSVDEAAARARRFAQGAEGILRIGLTGSAGYRHLPELARTVKRELPGVALEVHTEMFTPAQEAALSESRLDIGVLRPPVRGEGITCRDIAQEPLVLVLPADHWLAESPEVPLERLRGEDFIMYAATSRSIVSDAVISSCLSAGFHPHTAHEVTETSTALALVAAGLGVALLPDSVRSVSRDGVVFRPVPDAQRVRLALAWRTGDTSPLLAAVLAALTAADAFSTGDASPDVTAPSRAGAQNHRGTT</sequence>
<protein>
    <submittedName>
        <fullName evidence="7">LysR family transcriptional regulator</fullName>
    </submittedName>
</protein>
<keyword evidence="3" id="KW-0238">DNA-binding</keyword>
<dbReference type="GO" id="GO:0032993">
    <property type="term" value="C:protein-DNA complex"/>
    <property type="evidence" value="ECO:0007669"/>
    <property type="project" value="TreeGrafter"/>
</dbReference>
<feature type="region of interest" description="Disordered" evidence="5">
    <location>
        <begin position="295"/>
        <end position="318"/>
    </location>
</feature>
<reference evidence="7" key="1">
    <citation type="submission" date="2022-10" db="EMBL/GenBank/DDBJ databases">
        <title>The complete genomes of actinobacterial strains from the NBC collection.</title>
        <authorList>
            <person name="Joergensen T.S."/>
            <person name="Alvarez Arevalo M."/>
            <person name="Sterndorff E.B."/>
            <person name="Faurdal D."/>
            <person name="Vuksanovic O."/>
            <person name="Mourched A.-S."/>
            <person name="Charusanti P."/>
            <person name="Shaw S."/>
            <person name="Blin K."/>
            <person name="Weber T."/>
        </authorList>
    </citation>
    <scope>NUCLEOTIDE SEQUENCE</scope>
    <source>
        <strain evidence="7">NBC_00119</strain>
    </source>
</reference>
<dbReference type="SUPFAM" id="SSF53850">
    <property type="entry name" value="Periplasmic binding protein-like II"/>
    <property type="match status" value="1"/>
</dbReference>
<accession>A0AAU1UK64</accession>
<dbReference type="Pfam" id="PF03466">
    <property type="entry name" value="LysR_substrate"/>
    <property type="match status" value="1"/>
</dbReference>
<gene>
    <name evidence="7" type="ORF">OHU69_45375</name>
</gene>
<dbReference type="Pfam" id="PF00126">
    <property type="entry name" value="HTH_1"/>
    <property type="match status" value="1"/>
</dbReference>
<dbReference type="PANTHER" id="PTHR30346:SF17">
    <property type="entry name" value="LYSR FAMILY TRANSCRIPTIONAL REGULATOR"/>
    <property type="match status" value="1"/>
</dbReference>
<evidence type="ECO:0000256" key="5">
    <source>
        <dbReference type="SAM" id="MobiDB-lite"/>
    </source>
</evidence>
<keyword evidence="2" id="KW-0805">Transcription regulation</keyword>
<evidence type="ECO:0000259" key="6">
    <source>
        <dbReference type="PROSITE" id="PS50931"/>
    </source>
</evidence>
<evidence type="ECO:0000256" key="1">
    <source>
        <dbReference type="ARBA" id="ARBA00009437"/>
    </source>
</evidence>
<feature type="domain" description="HTH lysR-type" evidence="6">
    <location>
        <begin position="1"/>
        <end position="58"/>
    </location>
</feature>
<organism evidence="7">
    <name type="scientific">Streptomyces sp. NBC_00119</name>
    <dbReference type="NCBI Taxonomy" id="2975659"/>
    <lineage>
        <taxon>Bacteria</taxon>
        <taxon>Bacillati</taxon>
        <taxon>Actinomycetota</taxon>
        <taxon>Actinomycetes</taxon>
        <taxon>Kitasatosporales</taxon>
        <taxon>Streptomycetaceae</taxon>
        <taxon>Streptomyces</taxon>
    </lineage>
</organism>
<dbReference type="Gene3D" id="1.10.10.10">
    <property type="entry name" value="Winged helix-like DNA-binding domain superfamily/Winged helix DNA-binding domain"/>
    <property type="match status" value="1"/>
</dbReference>
<comment type="similarity">
    <text evidence="1">Belongs to the LysR transcriptional regulatory family.</text>
</comment>
<evidence type="ECO:0000256" key="2">
    <source>
        <dbReference type="ARBA" id="ARBA00023015"/>
    </source>
</evidence>
<evidence type="ECO:0000256" key="3">
    <source>
        <dbReference type="ARBA" id="ARBA00023125"/>
    </source>
</evidence>
<evidence type="ECO:0000313" key="7">
    <source>
        <dbReference type="EMBL" id="WTS17632.1"/>
    </source>
</evidence>
<dbReference type="FunFam" id="1.10.10.10:FF:000001">
    <property type="entry name" value="LysR family transcriptional regulator"/>
    <property type="match status" value="1"/>
</dbReference>
<dbReference type="GO" id="GO:0003700">
    <property type="term" value="F:DNA-binding transcription factor activity"/>
    <property type="evidence" value="ECO:0007669"/>
    <property type="project" value="InterPro"/>
</dbReference>
<dbReference type="PRINTS" id="PR00039">
    <property type="entry name" value="HTHLYSR"/>
</dbReference>
<dbReference type="PROSITE" id="PS50931">
    <property type="entry name" value="HTH_LYSR"/>
    <property type="match status" value="1"/>
</dbReference>
<dbReference type="PANTHER" id="PTHR30346">
    <property type="entry name" value="TRANSCRIPTIONAL DUAL REGULATOR HCAR-RELATED"/>
    <property type="match status" value="1"/>
</dbReference>
<dbReference type="InterPro" id="IPR036388">
    <property type="entry name" value="WH-like_DNA-bd_sf"/>
</dbReference>
<dbReference type="InterPro" id="IPR005119">
    <property type="entry name" value="LysR_subst-bd"/>
</dbReference>
<dbReference type="EMBL" id="CP108195">
    <property type="protein sequence ID" value="WTS17632.1"/>
    <property type="molecule type" value="Genomic_DNA"/>
</dbReference>
<keyword evidence="4" id="KW-0804">Transcription</keyword>
<dbReference type="GO" id="GO:0003677">
    <property type="term" value="F:DNA binding"/>
    <property type="evidence" value="ECO:0007669"/>
    <property type="project" value="UniProtKB-KW"/>
</dbReference>
<dbReference type="CDD" id="cd08414">
    <property type="entry name" value="PBP2_LTTR_aromatics_like"/>
    <property type="match status" value="1"/>
</dbReference>
<dbReference type="InterPro" id="IPR000847">
    <property type="entry name" value="LysR_HTH_N"/>
</dbReference>
<dbReference type="Gene3D" id="3.40.190.10">
    <property type="entry name" value="Periplasmic binding protein-like II"/>
    <property type="match status" value="2"/>
</dbReference>
<name>A0AAU1UK64_9ACTN</name>
<evidence type="ECO:0000256" key="4">
    <source>
        <dbReference type="ARBA" id="ARBA00023163"/>
    </source>
</evidence>
<dbReference type="SUPFAM" id="SSF46785">
    <property type="entry name" value="Winged helix' DNA-binding domain"/>
    <property type="match status" value="1"/>
</dbReference>
<dbReference type="InterPro" id="IPR036390">
    <property type="entry name" value="WH_DNA-bd_sf"/>
</dbReference>
<dbReference type="AlphaFoldDB" id="A0AAU1UK64"/>
<proteinExistence type="inferred from homology"/>